<dbReference type="InterPro" id="IPR000477">
    <property type="entry name" value="RT_dom"/>
</dbReference>
<keyword evidence="6" id="KW-0378">Hydrolase</keyword>
<gene>
    <name evidence="10" type="ORF">ElyMa_004084000</name>
</gene>
<dbReference type="AlphaFoldDB" id="A0AAV4G853"/>
<evidence type="ECO:0000256" key="7">
    <source>
        <dbReference type="ARBA" id="ARBA00022918"/>
    </source>
</evidence>
<evidence type="ECO:0000313" key="10">
    <source>
        <dbReference type="EMBL" id="GFR81953.1"/>
    </source>
</evidence>
<dbReference type="Gene3D" id="3.10.10.10">
    <property type="entry name" value="HIV Type 1 Reverse Transcriptase, subunit A, domain 1"/>
    <property type="match status" value="1"/>
</dbReference>
<evidence type="ECO:0000256" key="8">
    <source>
        <dbReference type="ARBA" id="ARBA00023268"/>
    </source>
</evidence>
<evidence type="ECO:0000256" key="6">
    <source>
        <dbReference type="ARBA" id="ARBA00022801"/>
    </source>
</evidence>
<dbReference type="GO" id="GO:0008233">
    <property type="term" value="F:peptidase activity"/>
    <property type="evidence" value="ECO:0007669"/>
    <property type="project" value="UniProtKB-KW"/>
</dbReference>
<evidence type="ECO:0000256" key="1">
    <source>
        <dbReference type="ARBA" id="ARBA00022670"/>
    </source>
</evidence>
<evidence type="ECO:0000256" key="5">
    <source>
        <dbReference type="ARBA" id="ARBA00022759"/>
    </source>
</evidence>
<dbReference type="Pfam" id="PF00078">
    <property type="entry name" value="RVT_1"/>
    <property type="match status" value="1"/>
</dbReference>
<dbReference type="InterPro" id="IPR043502">
    <property type="entry name" value="DNA/RNA_pol_sf"/>
</dbReference>
<name>A0AAV4G853_9GAST</name>
<protein>
    <submittedName>
        <fullName evidence="10">Pol polyprotein</fullName>
    </submittedName>
</protein>
<accession>A0AAV4G853</accession>
<dbReference type="InterPro" id="IPR043128">
    <property type="entry name" value="Rev_trsase/Diguanyl_cyclase"/>
</dbReference>
<feature type="domain" description="Reverse transcriptase" evidence="9">
    <location>
        <begin position="1"/>
        <end position="176"/>
    </location>
</feature>
<dbReference type="GO" id="GO:0003964">
    <property type="term" value="F:RNA-directed DNA polymerase activity"/>
    <property type="evidence" value="ECO:0007669"/>
    <property type="project" value="UniProtKB-KW"/>
</dbReference>
<dbReference type="EMBL" id="BMAT01008308">
    <property type="protein sequence ID" value="GFR81953.1"/>
    <property type="molecule type" value="Genomic_DNA"/>
</dbReference>
<dbReference type="InterPro" id="IPR041577">
    <property type="entry name" value="RT_RNaseH_2"/>
</dbReference>
<dbReference type="PANTHER" id="PTHR37984">
    <property type="entry name" value="PROTEIN CBG26694"/>
    <property type="match status" value="1"/>
</dbReference>
<dbReference type="GO" id="GO:0006508">
    <property type="term" value="P:proteolysis"/>
    <property type="evidence" value="ECO:0007669"/>
    <property type="project" value="UniProtKB-KW"/>
</dbReference>
<comment type="caution">
    <text evidence="10">The sequence shown here is derived from an EMBL/GenBank/DDBJ whole genome shotgun (WGS) entry which is preliminary data.</text>
</comment>
<keyword evidence="2" id="KW-0808">Transferase</keyword>
<keyword evidence="4" id="KW-0540">Nuclease</keyword>
<organism evidence="10 11">
    <name type="scientific">Elysia marginata</name>
    <dbReference type="NCBI Taxonomy" id="1093978"/>
    <lineage>
        <taxon>Eukaryota</taxon>
        <taxon>Metazoa</taxon>
        <taxon>Spiralia</taxon>
        <taxon>Lophotrochozoa</taxon>
        <taxon>Mollusca</taxon>
        <taxon>Gastropoda</taxon>
        <taxon>Heterobranchia</taxon>
        <taxon>Euthyneura</taxon>
        <taxon>Panpulmonata</taxon>
        <taxon>Sacoglossa</taxon>
        <taxon>Placobranchoidea</taxon>
        <taxon>Plakobranchidae</taxon>
        <taxon>Elysia</taxon>
    </lineage>
</organism>
<keyword evidence="1" id="KW-0645">Protease</keyword>
<dbReference type="InterPro" id="IPR050951">
    <property type="entry name" value="Retrovirus_Pol_polyprotein"/>
</dbReference>
<keyword evidence="11" id="KW-1185">Reference proteome</keyword>
<keyword evidence="5" id="KW-0255">Endonuclease</keyword>
<dbReference type="Pfam" id="PF17919">
    <property type="entry name" value="RT_RNaseH_2"/>
    <property type="match status" value="1"/>
</dbReference>
<proteinExistence type="predicted"/>
<keyword evidence="8" id="KW-0511">Multifunctional enzyme</keyword>
<evidence type="ECO:0000259" key="9">
    <source>
        <dbReference type="PROSITE" id="PS50878"/>
    </source>
</evidence>
<dbReference type="FunFam" id="3.10.10.10:FF:000007">
    <property type="entry name" value="Retrovirus-related Pol polyprotein from transposon 17.6-like Protein"/>
    <property type="match status" value="1"/>
</dbReference>
<keyword evidence="7" id="KW-0695">RNA-directed DNA polymerase</keyword>
<dbReference type="PROSITE" id="PS50878">
    <property type="entry name" value="RT_POL"/>
    <property type="match status" value="1"/>
</dbReference>
<reference evidence="10 11" key="1">
    <citation type="journal article" date="2021" name="Elife">
        <title>Chloroplast acquisition without the gene transfer in kleptoplastic sea slugs, Plakobranchus ocellatus.</title>
        <authorList>
            <person name="Maeda T."/>
            <person name="Takahashi S."/>
            <person name="Yoshida T."/>
            <person name="Shimamura S."/>
            <person name="Takaki Y."/>
            <person name="Nagai Y."/>
            <person name="Toyoda A."/>
            <person name="Suzuki Y."/>
            <person name="Arimoto A."/>
            <person name="Ishii H."/>
            <person name="Satoh N."/>
            <person name="Nishiyama T."/>
            <person name="Hasebe M."/>
            <person name="Maruyama T."/>
            <person name="Minagawa J."/>
            <person name="Obokata J."/>
            <person name="Shigenobu S."/>
        </authorList>
    </citation>
    <scope>NUCLEOTIDE SEQUENCE [LARGE SCALE GENOMIC DNA]</scope>
</reference>
<dbReference type="Proteomes" id="UP000762676">
    <property type="component" value="Unassembled WGS sequence"/>
</dbReference>
<dbReference type="PANTHER" id="PTHR37984:SF5">
    <property type="entry name" value="PROTEIN NYNRIN-LIKE"/>
    <property type="match status" value="1"/>
</dbReference>
<dbReference type="Gene3D" id="3.30.70.270">
    <property type="match status" value="2"/>
</dbReference>
<dbReference type="SUPFAM" id="SSF56672">
    <property type="entry name" value="DNA/RNA polymerases"/>
    <property type="match status" value="1"/>
</dbReference>
<evidence type="ECO:0000256" key="4">
    <source>
        <dbReference type="ARBA" id="ARBA00022722"/>
    </source>
</evidence>
<dbReference type="GO" id="GO:0004519">
    <property type="term" value="F:endonuclease activity"/>
    <property type="evidence" value="ECO:0007669"/>
    <property type="project" value="UniProtKB-KW"/>
</dbReference>
<sequence length="312" mass="35212">MGIVRKSNSPWASLLHMVEKSDGGWRPCGDYRRCNDATTPDRYPIPHIHDFSSQLAGKTIFSKIDLVSGYHQIPMHPDDIPKTAIITPFGLYEYLRMPFGLKNAAQSFQRLMDTVLQGLSCVFVYLDDILISSSSDKEHLQDLHTVCSWLQDFGLVIKLEKCILGQKRLDFLGHEISQLGTIPLPSKVDAVKNFPRPCTVKGLQGFLGMLNFYHRLIPHAAAILHPLHKVIKQPGSRKILDWTLEMDVAFNSSKEALANATMLCHPDPNTHFSLTTDASDHAVGGILEQRIHRIWRPVAFFSKQLRPPRTKV</sequence>
<dbReference type="CDD" id="cd01647">
    <property type="entry name" value="RT_LTR"/>
    <property type="match status" value="1"/>
</dbReference>
<evidence type="ECO:0000256" key="2">
    <source>
        <dbReference type="ARBA" id="ARBA00022679"/>
    </source>
</evidence>
<evidence type="ECO:0000256" key="3">
    <source>
        <dbReference type="ARBA" id="ARBA00022695"/>
    </source>
</evidence>
<dbReference type="FunFam" id="3.30.70.270:FF:000020">
    <property type="entry name" value="Transposon Tf2-6 polyprotein-like Protein"/>
    <property type="match status" value="1"/>
</dbReference>
<evidence type="ECO:0000313" key="11">
    <source>
        <dbReference type="Proteomes" id="UP000762676"/>
    </source>
</evidence>
<keyword evidence="3" id="KW-0548">Nucleotidyltransferase</keyword>